<name>G7Y948_CLOSI</name>
<reference evidence="2" key="1">
    <citation type="journal article" date="2011" name="Genome Biol.">
        <title>The draft genome of the carcinogenic human liver fluke Clonorchis sinensis.</title>
        <authorList>
            <person name="Wang X."/>
            <person name="Chen W."/>
            <person name="Huang Y."/>
            <person name="Sun J."/>
            <person name="Men J."/>
            <person name="Liu H."/>
            <person name="Luo F."/>
            <person name="Guo L."/>
            <person name="Lv X."/>
            <person name="Deng C."/>
            <person name="Zhou C."/>
            <person name="Fan Y."/>
            <person name="Li X."/>
            <person name="Huang L."/>
            <person name="Hu Y."/>
            <person name="Liang C."/>
            <person name="Hu X."/>
            <person name="Xu J."/>
            <person name="Yu X."/>
        </authorList>
    </citation>
    <scope>NUCLEOTIDE SEQUENCE [LARGE SCALE GENOMIC DNA]</scope>
    <source>
        <strain evidence="2">Henan</strain>
    </source>
</reference>
<feature type="compositionally biased region" description="Polar residues" evidence="1">
    <location>
        <begin position="490"/>
        <end position="499"/>
    </location>
</feature>
<evidence type="ECO:0000313" key="2">
    <source>
        <dbReference type="EMBL" id="GAA49483.1"/>
    </source>
</evidence>
<protein>
    <submittedName>
        <fullName evidence="2">Uncharacterized protein</fullName>
    </submittedName>
</protein>
<gene>
    <name evidence="2" type="ORF">CLF_103122</name>
</gene>
<dbReference type="Proteomes" id="UP000008909">
    <property type="component" value="Unassembled WGS sequence"/>
</dbReference>
<evidence type="ECO:0000256" key="1">
    <source>
        <dbReference type="SAM" id="MobiDB-lite"/>
    </source>
</evidence>
<sequence length="679" mass="77102">MFAKGRSQRITEYQHPAIAFDSSTIMQSLSVRKSLTNKEHNSSIPNKRVQKLQEASGYLKCTLDFKPGCRLALGFKSGPYSANPREMQFIVTPRRNTLCDLVVTLETGVSCAAENGLFIKLTLNMLDGSKSDAENRTHLLRASEEQPIKSVSTKTVIPLAGDDVNNFHDYHHIKFSMEIESISSKRPFLDCMTHKSSGKLKTTIYQKPTDTDRLELLISTPKVRLPQYSFIKIENITFSYSWSGSSIGYRSFWNTYVDSHHTFDRCPFYLRFSGVYNTTGLTIERTANPNVKQTHQNKSSVLYHLIIISILDSPLVILPLTDGPVGIKLIHKVNPTKLLAPTSTTSLVYHIEIQPKTSIKMLRNVCTEMHVKPTEHAVPFVNPEEYDRRTSRKRDHDVLKLLQAQNSRTCRRVPNIPASGSLFRFTQNPCRQPIMRFLSRSYGTALEKRKVPVQRLLLRSICIRLVGAGVATLGFQAVQKRERRLERTSEGSSMQTRNRNGLKKECGQTSMVTGWVKLSINTSTFVTQERFGRNPCCSVDEAYILRLPEKHKRPLQLPLDSSRPKDIRPVGYGEPGVNHKTGYGNRGTVTATPYLGPWTVLYKNILIFRYQKKNLDDMEHVDIVPILQKEEKTQVFLNNLTEVIQSFGMHPQNVANIVDIAHSYEYEKQSLVIGISYCA</sequence>
<dbReference type="EMBL" id="DF142962">
    <property type="protein sequence ID" value="GAA49483.1"/>
    <property type="molecule type" value="Genomic_DNA"/>
</dbReference>
<dbReference type="AlphaFoldDB" id="G7Y948"/>
<organism evidence="2 3">
    <name type="scientific">Clonorchis sinensis</name>
    <name type="common">Chinese liver fluke</name>
    <dbReference type="NCBI Taxonomy" id="79923"/>
    <lineage>
        <taxon>Eukaryota</taxon>
        <taxon>Metazoa</taxon>
        <taxon>Spiralia</taxon>
        <taxon>Lophotrochozoa</taxon>
        <taxon>Platyhelminthes</taxon>
        <taxon>Trematoda</taxon>
        <taxon>Digenea</taxon>
        <taxon>Opisthorchiida</taxon>
        <taxon>Opisthorchiata</taxon>
        <taxon>Opisthorchiidae</taxon>
        <taxon>Clonorchis</taxon>
    </lineage>
</organism>
<feature type="region of interest" description="Disordered" evidence="1">
    <location>
        <begin position="555"/>
        <end position="574"/>
    </location>
</feature>
<reference key="2">
    <citation type="submission" date="2011-10" db="EMBL/GenBank/DDBJ databases">
        <title>The genome and transcriptome sequence of Clonorchis sinensis provide insights into the carcinogenic liver fluke.</title>
        <authorList>
            <person name="Wang X."/>
            <person name="Huang Y."/>
            <person name="Chen W."/>
            <person name="Liu H."/>
            <person name="Guo L."/>
            <person name="Chen Y."/>
            <person name="Luo F."/>
            <person name="Zhou W."/>
            <person name="Sun J."/>
            <person name="Mao Q."/>
            <person name="Liang P."/>
            <person name="Zhou C."/>
            <person name="Tian Y."/>
            <person name="Men J."/>
            <person name="Lv X."/>
            <person name="Huang L."/>
            <person name="Zhou J."/>
            <person name="Hu Y."/>
            <person name="Li R."/>
            <person name="Zhang F."/>
            <person name="Lei H."/>
            <person name="Li X."/>
            <person name="Hu X."/>
            <person name="Liang C."/>
            <person name="Xu J."/>
            <person name="Wu Z."/>
            <person name="Yu X."/>
        </authorList>
    </citation>
    <scope>NUCLEOTIDE SEQUENCE</scope>
    <source>
        <strain>Henan</strain>
    </source>
</reference>
<keyword evidence="3" id="KW-1185">Reference proteome</keyword>
<evidence type="ECO:0000313" key="3">
    <source>
        <dbReference type="Proteomes" id="UP000008909"/>
    </source>
</evidence>
<accession>G7Y948</accession>
<proteinExistence type="predicted"/>
<feature type="region of interest" description="Disordered" evidence="1">
    <location>
        <begin position="481"/>
        <end position="501"/>
    </location>
</feature>